<dbReference type="EMBL" id="MFEY01000008">
    <property type="protein sequence ID" value="OGE89828.1"/>
    <property type="molecule type" value="Genomic_DNA"/>
</dbReference>
<dbReference type="AlphaFoldDB" id="A0A1F5PIP1"/>
<dbReference type="Proteomes" id="UP000177682">
    <property type="component" value="Unassembled WGS sequence"/>
</dbReference>
<comment type="caution">
    <text evidence="1">The sequence shown here is derived from an EMBL/GenBank/DDBJ whole genome shotgun (WGS) entry which is preliminary data.</text>
</comment>
<gene>
    <name evidence="1" type="ORF">A3E29_00370</name>
</gene>
<accession>A0A1F5PIP1</accession>
<protein>
    <submittedName>
        <fullName evidence="1">Uncharacterized protein</fullName>
    </submittedName>
</protein>
<proteinExistence type="predicted"/>
<sequence length="75" mass="8596">MNQTADKKIMNSTSEEQALLLVEIAKDLAAVEEEGFGRIVIEVKNHRIVNWWKVSSRTARGFWRKLRGSVDHLTS</sequence>
<organism evidence="1 2">
    <name type="scientific">Candidatus Doudnabacteria bacterium RIFCSPHIGHO2_12_FULL_48_16</name>
    <dbReference type="NCBI Taxonomy" id="1817838"/>
    <lineage>
        <taxon>Bacteria</taxon>
        <taxon>Candidatus Doudnaibacteriota</taxon>
    </lineage>
</organism>
<evidence type="ECO:0000313" key="1">
    <source>
        <dbReference type="EMBL" id="OGE89828.1"/>
    </source>
</evidence>
<evidence type="ECO:0000313" key="2">
    <source>
        <dbReference type="Proteomes" id="UP000177682"/>
    </source>
</evidence>
<reference evidence="1 2" key="1">
    <citation type="journal article" date="2016" name="Nat. Commun.">
        <title>Thousands of microbial genomes shed light on interconnected biogeochemical processes in an aquifer system.</title>
        <authorList>
            <person name="Anantharaman K."/>
            <person name="Brown C.T."/>
            <person name="Hug L.A."/>
            <person name="Sharon I."/>
            <person name="Castelle C.J."/>
            <person name="Probst A.J."/>
            <person name="Thomas B.C."/>
            <person name="Singh A."/>
            <person name="Wilkins M.J."/>
            <person name="Karaoz U."/>
            <person name="Brodie E.L."/>
            <person name="Williams K.H."/>
            <person name="Hubbard S.S."/>
            <person name="Banfield J.F."/>
        </authorList>
    </citation>
    <scope>NUCLEOTIDE SEQUENCE [LARGE SCALE GENOMIC DNA]</scope>
</reference>
<name>A0A1F5PIP1_9BACT</name>